<dbReference type="GO" id="GO:0006826">
    <property type="term" value="P:iron ion transport"/>
    <property type="evidence" value="ECO:0007669"/>
    <property type="project" value="InterPro"/>
</dbReference>
<reference evidence="8" key="1">
    <citation type="submission" date="2021-01" db="EMBL/GenBank/DDBJ databases">
        <authorList>
            <person name="Zahm M."/>
            <person name="Roques C."/>
            <person name="Cabau C."/>
            <person name="Klopp C."/>
            <person name="Donnadieu C."/>
            <person name="Jouanno E."/>
            <person name="Lampietro C."/>
            <person name="Louis A."/>
            <person name="Herpin A."/>
            <person name="Echchiki A."/>
            <person name="Berthelot C."/>
            <person name="Parey E."/>
            <person name="Roest-Crollius H."/>
            <person name="Braasch I."/>
            <person name="Postlethwait J."/>
            <person name="Bobe J."/>
            <person name="Montfort J."/>
            <person name="Bouchez O."/>
            <person name="Begum T."/>
            <person name="Mejri S."/>
            <person name="Adams A."/>
            <person name="Chen W.-J."/>
            <person name="Guiguen Y."/>
        </authorList>
    </citation>
    <scope>NUCLEOTIDE SEQUENCE</scope>
    <source>
        <tissue evidence="8">Blood</tissue>
    </source>
</reference>
<dbReference type="AlphaFoldDB" id="A0A8T3E8E0"/>
<evidence type="ECO:0000256" key="6">
    <source>
        <dbReference type="RuleBase" id="RU361145"/>
    </source>
</evidence>
<dbReference type="Proteomes" id="UP000829720">
    <property type="component" value="Unassembled WGS sequence"/>
</dbReference>
<keyword evidence="3 5" id="KW-0479">Metal-binding</keyword>
<dbReference type="GO" id="GO:0006879">
    <property type="term" value="P:intracellular iron ion homeostasis"/>
    <property type="evidence" value="ECO:0007669"/>
    <property type="project" value="UniProtKB-KW"/>
</dbReference>
<dbReference type="OrthoDB" id="186462at2759"/>
<organism evidence="8 9">
    <name type="scientific">Albula goreensis</name>
    <dbReference type="NCBI Taxonomy" id="1534307"/>
    <lineage>
        <taxon>Eukaryota</taxon>
        <taxon>Metazoa</taxon>
        <taxon>Chordata</taxon>
        <taxon>Craniata</taxon>
        <taxon>Vertebrata</taxon>
        <taxon>Euteleostomi</taxon>
        <taxon>Actinopterygii</taxon>
        <taxon>Neopterygii</taxon>
        <taxon>Teleostei</taxon>
        <taxon>Albuliformes</taxon>
        <taxon>Albulidae</taxon>
        <taxon>Albula</taxon>
    </lineage>
</organism>
<dbReference type="PANTHER" id="PTHR11431:SF23">
    <property type="entry name" value="FERRITIN"/>
    <property type="match status" value="1"/>
</dbReference>
<dbReference type="InterPro" id="IPR001519">
    <property type="entry name" value="Ferritin"/>
</dbReference>
<dbReference type="InterPro" id="IPR012347">
    <property type="entry name" value="Ferritin-like"/>
</dbReference>
<keyword evidence="9" id="KW-1185">Reference proteome</keyword>
<accession>A0A8T3E8E0</accession>
<evidence type="ECO:0000259" key="7">
    <source>
        <dbReference type="PROSITE" id="PS50905"/>
    </source>
</evidence>
<feature type="binding site" evidence="5">
    <location>
        <position position="81"/>
    </location>
    <ligand>
        <name>Fe cation</name>
        <dbReference type="ChEBI" id="CHEBI:24875"/>
        <label>1</label>
    </ligand>
</feature>
<evidence type="ECO:0000256" key="1">
    <source>
        <dbReference type="ARBA" id="ARBA00007513"/>
    </source>
</evidence>
<dbReference type="GO" id="GO:0008198">
    <property type="term" value="F:ferrous iron binding"/>
    <property type="evidence" value="ECO:0007669"/>
    <property type="project" value="TreeGrafter"/>
</dbReference>
<dbReference type="CDD" id="cd01056">
    <property type="entry name" value="Euk_Ferritin"/>
    <property type="match status" value="1"/>
</dbReference>
<comment type="function">
    <text evidence="6">Stores iron in a soluble, non-toxic, readily available form. Important for iron homeostasis. Iron is taken up in the ferrous form and deposited as ferric hydroxides after oxidation.</text>
</comment>
<name>A0A8T3E8E0_9TELE</name>
<dbReference type="Pfam" id="PF00210">
    <property type="entry name" value="Ferritin"/>
    <property type="match status" value="1"/>
</dbReference>
<dbReference type="InterPro" id="IPR009040">
    <property type="entry name" value="Ferritin-like_diiron"/>
</dbReference>
<dbReference type="EMBL" id="JAERUA010000001">
    <property type="protein sequence ID" value="KAI1903967.1"/>
    <property type="molecule type" value="Genomic_DNA"/>
</dbReference>
<dbReference type="GO" id="GO:0005737">
    <property type="term" value="C:cytoplasm"/>
    <property type="evidence" value="ECO:0007669"/>
    <property type="project" value="TreeGrafter"/>
</dbReference>
<gene>
    <name evidence="8" type="ORF">AGOR_G00000850</name>
</gene>
<evidence type="ECO:0000256" key="2">
    <source>
        <dbReference type="ARBA" id="ARBA00022434"/>
    </source>
</evidence>
<dbReference type="Gene3D" id="1.20.1260.10">
    <property type="match status" value="1"/>
</dbReference>
<protein>
    <recommendedName>
        <fullName evidence="6">Ferritin</fullName>
    </recommendedName>
</protein>
<keyword evidence="4 5" id="KW-0408">Iron</keyword>
<sequence>MSEPSGKRLKTNFPICKTHRTVMGSRAKQNFPTVVEESVCGVTTLLMEVAYRLEALANIFEQDDHALPRVAAFFHHQSEKEQEQAEALLDYLNERGGLYCNKDIQKPGCESVCAVLQALELMLAQWKELMAVLVELIQCARERGDAHTASVVKSRFLGPLVTKVKTLGDLMTNARKVGCATNGSGGFGEYLIDQLQEELSSA</sequence>
<evidence type="ECO:0000256" key="4">
    <source>
        <dbReference type="ARBA" id="ARBA00023004"/>
    </source>
</evidence>
<keyword evidence="2 6" id="KW-0409">Iron storage</keyword>
<evidence type="ECO:0000256" key="3">
    <source>
        <dbReference type="ARBA" id="ARBA00022723"/>
    </source>
</evidence>
<comment type="similarity">
    <text evidence="1 6">Belongs to the ferritin family.</text>
</comment>
<evidence type="ECO:0000256" key="5">
    <source>
        <dbReference type="PIRSR" id="PIRSR601519-1"/>
    </source>
</evidence>
<dbReference type="SUPFAM" id="SSF47240">
    <property type="entry name" value="Ferritin-like"/>
    <property type="match status" value="1"/>
</dbReference>
<dbReference type="FunFam" id="1.20.1260.10:FF:000019">
    <property type="entry name" value="Ferritin"/>
    <property type="match status" value="1"/>
</dbReference>
<evidence type="ECO:0000313" key="9">
    <source>
        <dbReference type="Proteomes" id="UP000829720"/>
    </source>
</evidence>
<dbReference type="PROSITE" id="PS50905">
    <property type="entry name" value="FERRITIN_LIKE"/>
    <property type="match status" value="1"/>
</dbReference>
<proteinExistence type="inferred from homology"/>
<feature type="domain" description="Ferritin-like diiron" evidence="7">
    <location>
        <begin position="29"/>
        <end position="178"/>
    </location>
</feature>
<dbReference type="InterPro" id="IPR009078">
    <property type="entry name" value="Ferritin-like_SF"/>
</dbReference>
<evidence type="ECO:0000313" key="8">
    <source>
        <dbReference type="EMBL" id="KAI1903967.1"/>
    </source>
</evidence>
<dbReference type="InterPro" id="IPR008331">
    <property type="entry name" value="Ferritin_DPS_dom"/>
</dbReference>
<comment type="caution">
    <text evidence="8">The sequence shown here is derived from an EMBL/GenBank/DDBJ whole genome shotgun (WGS) entry which is preliminary data.</text>
</comment>
<dbReference type="PANTHER" id="PTHR11431">
    <property type="entry name" value="FERRITIN"/>
    <property type="match status" value="1"/>
</dbReference>
<dbReference type="GO" id="GO:0008199">
    <property type="term" value="F:ferric iron binding"/>
    <property type="evidence" value="ECO:0007669"/>
    <property type="project" value="InterPro"/>
</dbReference>